<feature type="signal peptide" evidence="2">
    <location>
        <begin position="1"/>
        <end position="26"/>
    </location>
</feature>
<proteinExistence type="predicted"/>
<name>A0A1T5AZK9_9FIRM</name>
<organism evidence="3 4">
    <name type="scientific">Acetoanaerobium noterae</name>
    <dbReference type="NCBI Taxonomy" id="745369"/>
    <lineage>
        <taxon>Bacteria</taxon>
        <taxon>Bacillati</taxon>
        <taxon>Bacillota</taxon>
        <taxon>Clostridia</taxon>
        <taxon>Peptostreptococcales</taxon>
        <taxon>Filifactoraceae</taxon>
        <taxon>Acetoanaerobium</taxon>
    </lineage>
</organism>
<sequence length="381" mass="43627">MKMNIKKIILSAFLTFTIVNPLSAFAEPNNLESVQASNLLTYERAVELAINESTDLKNLKLEKESTTVKIDDALDQFGTSLYDPQVLALMKIQKNDKISSEKTTKMEEYIKQALAFKLKSMFNNINLMEEDLDLKISKLDNDIKKRNTIALKVEYGMESKTNLTTKDIEINQTRKDIETLEKELEEQYIALSKIIGYDNFEKYNIEKLDFEYQPIKDTQEDIEFKATRALSSDINIWGKKQQLDIQRIDVDFYALNYISGLPSNMQSNPTPYKALELDAKISSNDLEQAKKDLKDSVINKYNSIKKFETAYDNTILKLKELEEKKRILEVAIKAGTAINQDYQDLLLGINEVNNGIEKIQSQHALLVEMYNNPLLAGGSIN</sequence>
<feature type="chain" id="PRO_5010578180" description="Outer membrane protein TolC" evidence="2">
    <location>
        <begin position="27"/>
        <end position="381"/>
    </location>
</feature>
<dbReference type="EMBL" id="FUYN01000002">
    <property type="protein sequence ID" value="SKB40237.1"/>
    <property type="molecule type" value="Genomic_DNA"/>
</dbReference>
<feature type="coiled-coil region" evidence="1">
    <location>
        <begin position="163"/>
        <end position="190"/>
    </location>
</feature>
<evidence type="ECO:0000313" key="4">
    <source>
        <dbReference type="Proteomes" id="UP000243406"/>
    </source>
</evidence>
<keyword evidence="1" id="KW-0175">Coiled coil</keyword>
<dbReference type="SUPFAM" id="SSF56954">
    <property type="entry name" value="Outer membrane efflux proteins (OEP)"/>
    <property type="match status" value="1"/>
</dbReference>
<accession>A0A1T5AZK9</accession>
<feature type="coiled-coil region" evidence="1">
    <location>
        <begin position="272"/>
        <end position="331"/>
    </location>
</feature>
<keyword evidence="2" id="KW-0732">Signal</keyword>
<dbReference type="AlphaFoldDB" id="A0A1T5AZK9"/>
<evidence type="ECO:0008006" key="5">
    <source>
        <dbReference type="Google" id="ProtNLM"/>
    </source>
</evidence>
<evidence type="ECO:0000313" key="3">
    <source>
        <dbReference type="EMBL" id="SKB40237.1"/>
    </source>
</evidence>
<keyword evidence="4" id="KW-1185">Reference proteome</keyword>
<reference evidence="4" key="1">
    <citation type="submission" date="2017-02" db="EMBL/GenBank/DDBJ databases">
        <authorList>
            <person name="Varghese N."/>
            <person name="Submissions S."/>
        </authorList>
    </citation>
    <scope>NUCLEOTIDE SEQUENCE [LARGE SCALE GENOMIC DNA]</scope>
    <source>
        <strain evidence="4">ATCC 35199</strain>
    </source>
</reference>
<dbReference type="Proteomes" id="UP000243406">
    <property type="component" value="Unassembled WGS sequence"/>
</dbReference>
<gene>
    <name evidence="3" type="ORF">SAMN02745120_1297</name>
</gene>
<evidence type="ECO:0000256" key="2">
    <source>
        <dbReference type="SAM" id="SignalP"/>
    </source>
</evidence>
<protein>
    <recommendedName>
        <fullName evidence="5">Outer membrane protein TolC</fullName>
    </recommendedName>
</protein>
<dbReference type="RefSeq" id="WP_079589190.1">
    <property type="nucleotide sequence ID" value="NZ_FUYN01000002.1"/>
</dbReference>
<dbReference type="Gene3D" id="1.20.1600.10">
    <property type="entry name" value="Outer membrane efflux proteins (OEP)"/>
    <property type="match status" value="1"/>
</dbReference>
<evidence type="ECO:0000256" key="1">
    <source>
        <dbReference type="SAM" id="Coils"/>
    </source>
</evidence>